<dbReference type="GO" id="GO:0004252">
    <property type="term" value="F:serine-type endopeptidase activity"/>
    <property type="evidence" value="ECO:0007669"/>
    <property type="project" value="InterPro"/>
</dbReference>
<dbReference type="AlphaFoldDB" id="A0A069CSS0"/>
<evidence type="ECO:0000313" key="2">
    <source>
        <dbReference type="EMBL" id="GAK30452.1"/>
    </source>
</evidence>
<name>A0A069CSS0_WEIOS</name>
<keyword evidence="3" id="KW-1185">Reference proteome</keyword>
<dbReference type="SUPFAM" id="SSF46785">
    <property type="entry name" value="Winged helix' DNA-binding domain"/>
    <property type="match status" value="1"/>
</dbReference>
<dbReference type="eggNOG" id="COG1974">
    <property type="taxonomic scope" value="Bacteria"/>
</dbReference>
<gene>
    <name evidence="2" type="primary">lexA</name>
    <name evidence="2" type="ORF">WOSG25_030490</name>
</gene>
<accession>A0A069CSS0</accession>
<dbReference type="STRING" id="1329250.WOSG25_030490"/>
<dbReference type="Proteomes" id="UP000030643">
    <property type="component" value="Unassembled WGS sequence"/>
</dbReference>
<dbReference type="EMBL" id="DF820486">
    <property type="protein sequence ID" value="GAK30452.1"/>
    <property type="molecule type" value="Genomic_DNA"/>
</dbReference>
<dbReference type="PANTHER" id="PTHR33516:SF2">
    <property type="entry name" value="LEXA REPRESSOR-RELATED"/>
    <property type="match status" value="1"/>
</dbReference>
<dbReference type="Gene3D" id="1.10.10.10">
    <property type="entry name" value="Winged helix-like DNA-binding domain superfamily/Winged helix DNA-binding domain"/>
    <property type="match status" value="1"/>
</dbReference>
<dbReference type="RefSeq" id="WP_052348516.1">
    <property type="nucleotide sequence ID" value="NZ_DF820486.1"/>
</dbReference>
<dbReference type="InterPro" id="IPR036390">
    <property type="entry name" value="WH_DNA-bd_sf"/>
</dbReference>
<dbReference type="PANTHER" id="PTHR33516">
    <property type="entry name" value="LEXA REPRESSOR"/>
    <property type="match status" value="1"/>
</dbReference>
<dbReference type="Pfam" id="PF01726">
    <property type="entry name" value="LexA_DNA_bind"/>
    <property type="match status" value="1"/>
</dbReference>
<feature type="domain" description="LexA repressor DNA-binding" evidence="1">
    <location>
        <begin position="6"/>
        <end position="65"/>
    </location>
</feature>
<organism evidence="2 3">
    <name type="scientific">Weissella oryzae (strain DSM 25784 / JCM 18191 / LMG 30913 / SG25)</name>
    <dbReference type="NCBI Taxonomy" id="1329250"/>
    <lineage>
        <taxon>Bacteria</taxon>
        <taxon>Bacillati</taxon>
        <taxon>Bacillota</taxon>
        <taxon>Bacilli</taxon>
        <taxon>Lactobacillales</taxon>
        <taxon>Lactobacillaceae</taxon>
        <taxon>Weissella</taxon>
    </lineage>
</organism>
<evidence type="ECO:0000313" key="3">
    <source>
        <dbReference type="Proteomes" id="UP000030643"/>
    </source>
</evidence>
<reference evidence="3" key="1">
    <citation type="journal article" date="2014" name="Genome Announc.">
        <title>Draft genome sequence of Weissella oryzae SG25T, isolated from fermented rice grains.</title>
        <authorList>
            <person name="Tanizawa Y."/>
            <person name="Fujisawa T."/>
            <person name="Mochizuki T."/>
            <person name="Kaminuma E."/>
            <person name="Suzuki Y."/>
            <person name="Nakamura Y."/>
            <person name="Tohno M."/>
        </authorList>
    </citation>
    <scope>NUCLEOTIDE SEQUENCE [LARGE SCALE GENOMIC DNA]</scope>
    <source>
        <strain evidence="3">DSM 25784 / JCM 18191 / LMG 30913 / SG25</strain>
    </source>
</reference>
<protein>
    <submittedName>
        <fullName evidence="2">Transcriptional repressor LexA</fullName>
    </submittedName>
</protein>
<dbReference type="InterPro" id="IPR006199">
    <property type="entry name" value="LexA_DNA-bd_dom"/>
</dbReference>
<dbReference type="OrthoDB" id="9802364at2"/>
<dbReference type="InterPro" id="IPR050077">
    <property type="entry name" value="LexA_repressor"/>
</dbReference>
<sequence>MTERHETQYNVLKFIAGYLSTHGYAPTVREIGAGVGLTAPSTVHGHLSRLERKGFLSRKANQSRGWTITESGYHYLAPIAETELELNLNDDLNSAGVEPIDKEHQFIFQQLNNDLIAEHILPGDELIVTYAQTADANQLKVYEDQTTKLVVSKKAMPQNRLIGFVSAVFRKF</sequence>
<dbReference type="InterPro" id="IPR036388">
    <property type="entry name" value="WH-like_DNA-bd_sf"/>
</dbReference>
<proteinExistence type="predicted"/>
<evidence type="ECO:0000259" key="1">
    <source>
        <dbReference type="Pfam" id="PF01726"/>
    </source>
</evidence>
<dbReference type="GO" id="GO:0006508">
    <property type="term" value="P:proteolysis"/>
    <property type="evidence" value="ECO:0007669"/>
    <property type="project" value="InterPro"/>
</dbReference>